<name>A0A564SQ84_9FIRM</name>
<gene>
    <name evidence="3" type="primary">spoIIE</name>
    <name evidence="3" type="ORF">DLSSTS7063_00813</name>
</gene>
<dbReference type="PANTHER" id="PTHR43156:SF2">
    <property type="entry name" value="STAGE II SPORULATION PROTEIN E"/>
    <property type="match status" value="1"/>
</dbReference>
<dbReference type="GO" id="GO:0004722">
    <property type="term" value="F:protein serine/threonine phosphatase activity"/>
    <property type="evidence" value="ECO:0007669"/>
    <property type="project" value="UniProtKB-EC"/>
</dbReference>
<accession>A0A564SQ84</accession>
<dbReference type="InterPro" id="IPR052016">
    <property type="entry name" value="Bact_Sigma-Reg"/>
</dbReference>
<proteinExistence type="predicted"/>
<organism evidence="3 4">
    <name type="scientific">Dorea longicatena</name>
    <dbReference type="NCBI Taxonomy" id="88431"/>
    <lineage>
        <taxon>Bacteria</taxon>
        <taxon>Bacillati</taxon>
        <taxon>Bacillota</taxon>
        <taxon>Clostridia</taxon>
        <taxon>Lachnospirales</taxon>
        <taxon>Lachnospiraceae</taxon>
        <taxon>Dorea</taxon>
    </lineage>
</organism>
<dbReference type="PANTHER" id="PTHR43156">
    <property type="entry name" value="STAGE II SPORULATION PROTEIN E-RELATED"/>
    <property type="match status" value="1"/>
</dbReference>
<dbReference type="InterPro" id="IPR001932">
    <property type="entry name" value="PPM-type_phosphatase-like_dom"/>
</dbReference>
<keyword evidence="1 3" id="KW-0378">Hydrolase</keyword>
<dbReference type="InterPro" id="IPR045768">
    <property type="entry name" value="SpoIIE_N"/>
</dbReference>
<dbReference type="Proteomes" id="UP000398619">
    <property type="component" value="Unassembled WGS sequence"/>
</dbReference>
<protein>
    <submittedName>
        <fullName evidence="3">Stage II sporulation protein E</fullName>
        <ecNumber evidence="3">3.1.3.16</ecNumber>
    </submittedName>
</protein>
<dbReference type="Gene3D" id="3.60.40.10">
    <property type="entry name" value="PPM-type phosphatase domain"/>
    <property type="match status" value="1"/>
</dbReference>
<dbReference type="SMART" id="SM00331">
    <property type="entry name" value="PP2C_SIG"/>
    <property type="match status" value="1"/>
</dbReference>
<dbReference type="EC" id="3.1.3.16" evidence="3"/>
<reference evidence="3 4" key="1">
    <citation type="submission" date="2019-07" db="EMBL/GenBank/DDBJ databases">
        <authorList>
            <person name="Hibberd C M."/>
            <person name="Gehrig L. J."/>
            <person name="Chang H.-W."/>
            <person name="Venkatesh S."/>
        </authorList>
    </citation>
    <scope>NUCLEOTIDE SEQUENCE [LARGE SCALE GENOMIC DNA]</scope>
    <source>
        <strain evidence="3">Dorea_longicatena_SSTS_Bg7063</strain>
    </source>
</reference>
<sequence>MISFRKRFLKLFSVMHSEERGTTKLAQIKEQEIFVNPYVVQMDKFADSLQHLSKTFLDMEAYKGTLSREEIDEMFEKVTGNVCAGCERRGECLGEKHSVTYQMMYEILCAAEEYGAELNMELKRRLKRQCLFAPRFLRESLEEFENAKQILMWNHRLVQAREGYARQLTSFAKMIQYTTRELDAGIFQDDHLEKRIKAALKKENVKLLSVVFYMTQQGKYEVHLTVKAMKGRVVLAKDVAFLVGKCIGRTMIPRQGERLVIGEEYGTIACMEGAKFQTLQGVARIGKGLEEISGDTFLMKDLPGGRKGVALSDGMGSGEEAFRDSTMVVEMLEELLEAGFPVETAVQMMNTALVTGREEVKFCTLDVCLFDLYQGSCEFVKAGASATFIKRKKEVEKIESTTLPIGVVQNIELDREERNLESGEYVIMVTDGVMDALPEGAQEEKLVEFIRETDIVNPTEFARGILSQVLKSSGGMPMDDMTVLVIGIWGLS</sequence>
<dbReference type="InterPro" id="IPR036457">
    <property type="entry name" value="PPM-type-like_dom_sf"/>
</dbReference>
<dbReference type="Pfam" id="PF19732">
    <property type="entry name" value="SpoIIE_N"/>
    <property type="match status" value="1"/>
</dbReference>
<evidence type="ECO:0000256" key="1">
    <source>
        <dbReference type="ARBA" id="ARBA00022801"/>
    </source>
</evidence>
<evidence type="ECO:0000259" key="2">
    <source>
        <dbReference type="SMART" id="SM00331"/>
    </source>
</evidence>
<dbReference type="SUPFAM" id="SSF81606">
    <property type="entry name" value="PP2C-like"/>
    <property type="match status" value="1"/>
</dbReference>
<dbReference type="AlphaFoldDB" id="A0A564SQ84"/>
<dbReference type="Pfam" id="PF07228">
    <property type="entry name" value="SpoIIE"/>
    <property type="match status" value="1"/>
</dbReference>
<evidence type="ECO:0000313" key="3">
    <source>
        <dbReference type="EMBL" id="VUW96998.1"/>
    </source>
</evidence>
<feature type="domain" description="PPM-type phosphatase" evidence="2">
    <location>
        <begin position="277"/>
        <end position="488"/>
    </location>
</feature>
<evidence type="ECO:0000313" key="4">
    <source>
        <dbReference type="Proteomes" id="UP000398619"/>
    </source>
</evidence>
<dbReference type="EMBL" id="CABHNM010000022">
    <property type="protein sequence ID" value="VUW96998.1"/>
    <property type="molecule type" value="Genomic_DNA"/>
</dbReference>